<organism evidence="1 2">
    <name type="scientific">Cyclotella atomus</name>
    <dbReference type="NCBI Taxonomy" id="382360"/>
    <lineage>
        <taxon>Eukaryota</taxon>
        <taxon>Sar</taxon>
        <taxon>Stramenopiles</taxon>
        <taxon>Ochrophyta</taxon>
        <taxon>Bacillariophyta</taxon>
        <taxon>Coscinodiscophyceae</taxon>
        <taxon>Thalassiosirophycidae</taxon>
        <taxon>Stephanodiscales</taxon>
        <taxon>Stephanodiscaceae</taxon>
        <taxon>Cyclotella</taxon>
    </lineage>
</organism>
<dbReference type="EMBL" id="JALLPJ020001173">
    <property type="protein sequence ID" value="KAL3774923.1"/>
    <property type="molecule type" value="Genomic_DNA"/>
</dbReference>
<name>A0ABD3NHN8_9STRA</name>
<sequence length="99" mass="10424">MKLALAAALTGYHTAVVSASILPSSISNIFRSKHASSKNNNNNNNNKSVKFIVDEVGLSTIMDEPPSFQSSSSSSTSSPTVVTDIVSLGSITRMDYLTA</sequence>
<protein>
    <submittedName>
        <fullName evidence="1">Uncharacterized protein</fullName>
    </submittedName>
</protein>
<comment type="caution">
    <text evidence="1">The sequence shown here is derived from an EMBL/GenBank/DDBJ whole genome shotgun (WGS) entry which is preliminary data.</text>
</comment>
<reference evidence="1 2" key="1">
    <citation type="submission" date="2024-10" db="EMBL/GenBank/DDBJ databases">
        <title>Updated reference genomes for cyclostephanoid diatoms.</title>
        <authorList>
            <person name="Roberts W.R."/>
            <person name="Alverson A.J."/>
        </authorList>
    </citation>
    <scope>NUCLEOTIDE SEQUENCE [LARGE SCALE GENOMIC DNA]</scope>
    <source>
        <strain evidence="1 2">AJA010-31</strain>
    </source>
</reference>
<dbReference type="Proteomes" id="UP001530400">
    <property type="component" value="Unassembled WGS sequence"/>
</dbReference>
<accession>A0ABD3NHN8</accession>
<dbReference type="AlphaFoldDB" id="A0ABD3NHN8"/>
<evidence type="ECO:0000313" key="2">
    <source>
        <dbReference type="Proteomes" id="UP001530400"/>
    </source>
</evidence>
<evidence type="ECO:0000313" key="1">
    <source>
        <dbReference type="EMBL" id="KAL3774923.1"/>
    </source>
</evidence>
<gene>
    <name evidence="1" type="ORF">ACHAWO_004009</name>
</gene>
<keyword evidence="2" id="KW-1185">Reference proteome</keyword>
<proteinExistence type="predicted"/>